<dbReference type="AlphaFoldDB" id="A0A819BTH1"/>
<feature type="compositionally biased region" description="Polar residues" evidence="3">
    <location>
        <begin position="306"/>
        <end position="325"/>
    </location>
</feature>
<dbReference type="InterPro" id="IPR036598">
    <property type="entry name" value="GOLD_dom_sf"/>
</dbReference>
<dbReference type="PANTHER" id="PTHR22973">
    <property type="entry name" value="LD35087P"/>
    <property type="match status" value="1"/>
</dbReference>
<name>A0A819BTH1_9BILA</name>
<feature type="compositionally biased region" description="Polar residues" evidence="3">
    <location>
        <begin position="372"/>
        <end position="385"/>
    </location>
</feature>
<dbReference type="SUPFAM" id="SSF47027">
    <property type="entry name" value="Acyl-CoA binding protein"/>
    <property type="match status" value="1"/>
</dbReference>
<feature type="region of interest" description="Disordered" evidence="3">
    <location>
        <begin position="471"/>
        <end position="507"/>
    </location>
</feature>
<reference evidence="6" key="1">
    <citation type="submission" date="2021-02" db="EMBL/GenBank/DDBJ databases">
        <authorList>
            <person name="Nowell W R."/>
        </authorList>
    </citation>
    <scope>NUCLEOTIDE SEQUENCE</scope>
</reference>
<evidence type="ECO:0000313" key="7">
    <source>
        <dbReference type="Proteomes" id="UP000663844"/>
    </source>
</evidence>
<evidence type="ECO:0000259" key="4">
    <source>
        <dbReference type="PROSITE" id="PS50866"/>
    </source>
</evidence>
<evidence type="ECO:0000259" key="5">
    <source>
        <dbReference type="PROSITE" id="PS51228"/>
    </source>
</evidence>
<dbReference type="PROSITE" id="PS51228">
    <property type="entry name" value="ACB_2"/>
    <property type="match status" value="1"/>
</dbReference>
<dbReference type="Pfam" id="PF00887">
    <property type="entry name" value="ACBP"/>
    <property type="match status" value="1"/>
</dbReference>
<dbReference type="InterPro" id="IPR009038">
    <property type="entry name" value="GOLD_dom"/>
</dbReference>
<feature type="coiled-coil region" evidence="2">
    <location>
        <begin position="159"/>
        <end position="187"/>
    </location>
</feature>
<dbReference type="Pfam" id="PF13897">
    <property type="entry name" value="GOLD_2"/>
    <property type="match status" value="1"/>
</dbReference>
<gene>
    <name evidence="6" type="ORF">OXD698_LOCUS18615</name>
</gene>
<organism evidence="6 7">
    <name type="scientific">Adineta steineri</name>
    <dbReference type="NCBI Taxonomy" id="433720"/>
    <lineage>
        <taxon>Eukaryota</taxon>
        <taxon>Metazoa</taxon>
        <taxon>Spiralia</taxon>
        <taxon>Gnathifera</taxon>
        <taxon>Rotifera</taxon>
        <taxon>Eurotatoria</taxon>
        <taxon>Bdelloidea</taxon>
        <taxon>Adinetida</taxon>
        <taxon>Adinetidae</taxon>
        <taxon>Adineta</taxon>
    </lineage>
</organism>
<feature type="region of interest" description="Disordered" evidence="3">
    <location>
        <begin position="263"/>
        <end position="325"/>
    </location>
</feature>
<feature type="compositionally biased region" description="Pro residues" evidence="3">
    <location>
        <begin position="294"/>
        <end position="305"/>
    </location>
</feature>
<evidence type="ECO:0000313" key="6">
    <source>
        <dbReference type="EMBL" id="CAF3807267.1"/>
    </source>
</evidence>
<feature type="compositionally biased region" description="Polar residues" evidence="3">
    <location>
        <begin position="274"/>
        <end position="287"/>
    </location>
</feature>
<dbReference type="SUPFAM" id="SSF101576">
    <property type="entry name" value="Supernatant protein factor (SPF), C-terminal domain"/>
    <property type="match status" value="1"/>
</dbReference>
<dbReference type="GO" id="GO:0000139">
    <property type="term" value="C:Golgi membrane"/>
    <property type="evidence" value="ECO:0007669"/>
    <property type="project" value="TreeGrafter"/>
</dbReference>
<dbReference type="InterPro" id="IPR035984">
    <property type="entry name" value="Acyl-CoA-binding_sf"/>
</dbReference>
<dbReference type="PANTHER" id="PTHR22973:SF12">
    <property type="entry name" value="LD35087P"/>
    <property type="match status" value="1"/>
</dbReference>
<keyword evidence="2" id="KW-0175">Coiled coil</keyword>
<evidence type="ECO:0008006" key="8">
    <source>
        <dbReference type="Google" id="ProtNLM"/>
    </source>
</evidence>
<dbReference type="GO" id="GO:0000062">
    <property type="term" value="F:fatty-acyl-CoA binding"/>
    <property type="evidence" value="ECO:0007669"/>
    <property type="project" value="InterPro"/>
</dbReference>
<comment type="caution">
    <text evidence="6">The sequence shown here is derived from an EMBL/GenBank/DDBJ whole genome shotgun (WGS) entry which is preliminary data.</text>
</comment>
<dbReference type="Gene3D" id="1.20.80.10">
    <property type="match status" value="1"/>
</dbReference>
<protein>
    <recommendedName>
        <fullName evidence="8">Golgi resident protein GCP60</fullName>
    </recommendedName>
</protein>
<proteinExistence type="predicted"/>
<dbReference type="EMBL" id="CAJOAZ010001384">
    <property type="protein sequence ID" value="CAF3807267.1"/>
    <property type="molecule type" value="Genomic_DNA"/>
</dbReference>
<dbReference type="PROSITE" id="PS50866">
    <property type="entry name" value="GOLD"/>
    <property type="match status" value="1"/>
</dbReference>
<evidence type="ECO:0000256" key="1">
    <source>
        <dbReference type="ARBA" id="ARBA00022990"/>
    </source>
</evidence>
<sequence>MTLRYDEILADNSFGQIIGPTTYHINNNTTTPSSSMTTNSDIMTDENKPLSLTEEYDFPLEDLFNMARHFLKEKQGSKAIQLKYTENVRFVALSKQATIGKWDSSHTQSVGLLDVVGNDRKQAWAALGDMSKDQAKEEFVKLLLERCPTFRLHLEAHHVENEEKERLKKEDEIRRTLEQQAEQVRQHEFEQVSRLEEHKKKREEFQRKQIQDALNQQTYPQFKAYAEQQYKDNRQAQDDLIRQLQDQHFQQYMQQVYQQQLNYQQQHRTKSDMEQQSAPLSSLNQMPTLGPAPTQLPPIVHPPPLSTTNGSISTEEPKIEQSSPIHTQFESLNLNTPLESPANHDLSQQQFRSVQINNEMDGNQDLIDGNDTELNPNNDLTLSNDDGTREYPTISPANMWTRKDLKEFKDAVRKEKDAVIKIGSGETVTVRVPTHEDGRCIFWEFATDYYDIGFGLYFEWSKVQSNTVTVHVSDSSEDEEEGEDGAEKKDIEKGSQTSNKPPKPYQDEIVPIFRRESHEEIYAGSHPYPGHGVYLLKFDNSYSLWRSKTLYYRVYYSR</sequence>
<feature type="domain" description="ACB" evidence="5">
    <location>
        <begin position="60"/>
        <end position="152"/>
    </location>
</feature>
<dbReference type="InterPro" id="IPR000582">
    <property type="entry name" value="Acyl-CoA-binding_protein"/>
</dbReference>
<dbReference type="InterPro" id="IPR014352">
    <property type="entry name" value="FERM/acyl-CoA-bd_prot_sf"/>
</dbReference>
<keyword evidence="1" id="KW-0007">Acetylation</keyword>
<evidence type="ECO:0000256" key="3">
    <source>
        <dbReference type="SAM" id="MobiDB-lite"/>
    </source>
</evidence>
<accession>A0A819BTH1</accession>
<dbReference type="Proteomes" id="UP000663844">
    <property type="component" value="Unassembled WGS sequence"/>
</dbReference>
<feature type="domain" description="GOLD" evidence="4">
    <location>
        <begin position="409"/>
        <end position="556"/>
    </location>
</feature>
<dbReference type="InterPro" id="IPR052269">
    <property type="entry name" value="Golgi-PI4KB_interaction"/>
</dbReference>
<feature type="compositionally biased region" description="Acidic residues" evidence="3">
    <location>
        <begin position="475"/>
        <end position="484"/>
    </location>
</feature>
<feature type="region of interest" description="Disordered" evidence="3">
    <location>
        <begin position="368"/>
        <end position="393"/>
    </location>
</feature>
<evidence type="ECO:0000256" key="2">
    <source>
        <dbReference type="SAM" id="Coils"/>
    </source>
</evidence>
<dbReference type="Gene3D" id="2.60.120.680">
    <property type="entry name" value="GOLD domain"/>
    <property type="match status" value="2"/>
</dbReference>